<dbReference type="Pfam" id="PF00701">
    <property type="entry name" value="DHDPS"/>
    <property type="match status" value="1"/>
</dbReference>
<evidence type="ECO:0000256" key="2">
    <source>
        <dbReference type="PIRNR" id="PIRNR001365"/>
    </source>
</evidence>
<comment type="caution">
    <text evidence="3">The sequence shown here is derived from an EMBL/GenBank/DDBJ whole genome shotgun (WGS) entry which is preliminary data.</text>
</comment>
<keyword evidence="4" id="KW-1185">Reference proteome</keyword>
<dbReference type="PIRSF" id="PIRSF001365">
    <property type="entry name" value="DHDPS"/>
    <property type="match status" value="1"/>
</dbReference>
<dbReference type="Proteomes" id="UP000749311">
    <property type="component" value="Unassembled WGS sequence"/>
</dbReference>
<sequence>MTSTPPLAGIVPYVPTPINASHVDAASVRRLVEHLLAEGVTGISPLGSTGEVMYLTPEQRLEMVQAVVAAVAGRVPVVVGVAAFSSEDVTAQIRRYEDAGADAFVVILQRYFPLTADEQYAFFASAAQATDAPIVVYSNPLLGADITADLAVRLSGIDNIRYLKDASGNTGRLYSVIGRVGSAMSVFAASAHVPALVFQIGGVGWMSGPACVAPRASVALYDSWKAGDLDRMWRIQRALWPLNELFGRYSAAAFIKFALNAQGFDVGEPCPPKGPLPPSVGERFSEVMRGIDEALAS</sequence>
<reference evidence="3 4" key="1">
    <citation type="submission" date="2020-02" db="EMBL/GenBank/DDBJ databases">
        <title>Sequencing the genomes of 1000 actinobacteria strains.</title>
        <authorList>
            <person name="Klenk H.-P."/>
        </authorList>
    </citation>
    <scope>NUCLEOTIDE SEQUENCE [LARGE SCALE GENOMIC DNA]</scope>
    <source>
        <strain evidence="3 4">DSM 19609</strain>
    </source>
</reference>
<dbReference type="EMBL" id="JAAMOZ010000001">
    <property type="protein sequence ID" value="NIH56712.1"/>
    <property type="molecule type" value="Genomic_DNA"/>
</dbReference>
<comment type="similarity">
    <text evidence="2">Belongs to the DapA family.</text>
</comment>
<accession>A0ABX0SEA0</accession>
<name>A0ABX0SEA0_9ACTN</name>
<organism evidence="3 4">
    <name type="scientific">Brooklawnia cerclae</name>
    <dbReference type="NCBI Taxonomy" id="349934"/>
    <lineage>
        <taxon>Bacteria</taxon>
        <taxon>Bacillati</taxon>
        <taxon>Actinomycetota</taxon>
        <taxon>Actinomycetes</taxon>
        <taxon>Propionibacteriales</taxon>
        <taxon>Propionibacteriaceae</taxon>
        <taxon>Brooklawnia</taxon>
    </lineage>
</organism>
<dbReference type="PANTHER" id="PTHR12128:SF72">
    <property type="entry name" value="DIHYDRODIPICOLINATE SYNTHASE"/>
    <property type="match status" value="1"/>
</dbReference>
<dbReference type="SMART" id="SM01130">
    <property type="entry name" value="DHDPS"/>
    <property type="match status" value="1"/>
</dbReference>
<evidence type="ECO:0000256" key="1">
    <source>
        <dbReference type="ARBA" id="ARBA00023239"/>
    </source>
</evidence>
<evidence type="ECO:0000313" key="4">
    <source>
        <dbReference type="Proteomes" id="UP000749311"/>
    </source>
</evidence>
<proteinExistence type="inferred from homology"/>
<dbReference type="EC" id="4.3.3.7" evidence="3"/>
<dbReference type="PANTHER" id="PTHR12128">
    <property type="entry name" value="DIHYDRODIPICOLINATE SYNTHASE"/>
    <property type="match status" value="1"/>
</dbReference>
<dbReference type="Gene3D" id="3.20.20.70">
    <property type="entry name" value="Aldolase class I"/>
    <property type="match status" value="1"/>
</dbReference>
<dbReference type="InterPro" id="IPR013785">
    <property type="entry name" value="Aldolase_TIM"/>
</dbReference>
<dbReference type="SUPFAM" id="SSF51569">
    <property type="entry name" value="Aldolase"/>
    <property type="match status" value="1"/>
</dbReference>
<dbReference type="CDD" id="cd00408">
    <property type="entry name" value="DHDPS-like"/>
    <property type="match status" value="1"/>
</dbReference>
<gene>
    <name evidence="3" type="ORF">FB473_001357</name>
</gene>
<evidence type="ECO:0000313" key="3">
    <source>
        <dbReference type="EMBL" id="NIH56712.1"/>
    </source>
</evidence>
<dbReference type="RefSeq" id="WP_167165852.1">
    <property type="nucleotide sequence ID" value="NZ_BAAAOO010000015.1"/>
</dbReference>
<protein>
    <submittedName>
        <fullName evidence="3">4-hydroxy-tetrahydrodipicolinate synthase</fullName>
        <ecNumber evidence="3">4.3.3.7</ecNumber>
    </submittedName>
</protein>
<dbReference type="InterPro" id="IPR002220">
    <property type="entry name" value="DapA-like"/>
</dbReference>
<keyword evidence="1 2" id="KW-0456">Lyase</keyword>
<dbReference type="GO" id="GO:0008840">
    <property type="term" value="F:4-hydroxy-tetrahydrodipicolinate synthase activity"/>
    <property type="evidence" value="ECO:0007669"/>
    <property type="project" value="UniProtKB-EC"/>
</dbReference>